<reference evidence="1" key="1">
    <citation type="journal article" date="2022" name="Arch. Microbiol.">
        <title>Microbulbifer okhotskensis sp. nov., isolated from a deep bottom sediment of the Okhotsk Sea.</title>
        <authorList>
            <person name="Romanenko L."/>
            <person name="Kurilenko V."/>
            <person name="Otstavnykh N."/>
            <person name="Velansky P."/>
            <person name="Isaeva M."/>
            <person name="Mikhailov V."/>
        </authorList>
    </citation>
    <scope>NUCLEOTIDE SEQUENCE</scope>
    <source>
        <strain evidence="1">OS29</strain>
    </source>
</reference>
<name>A0A9X2J7M4_9GAMM</name>
<sequence>MSQVVNEVKAQFARVLKPSDSEHLLEVADYHFEEAAKLKKRDIRFARKKLLIRNSMKRLHIGIGVELALKAAFLRKGVCVNKFSTNPPPQGLENNPIHQFDVLDLSQITPNNTFTMGALINKYAQVMKVAVNQEFTDGLMIAMTFRNKEGHSSFLNHEFEPNNYRLIENSVKRVYREVFNQELELLISMTAQETGVFNKA</sequence>
<accession>A0A9X2J7M4</accession>
<dbReference type="RefSeq" id="WP_252471133.1">
    <property type="nucleotide sequence ID" value="NZ_JALBWM010000093.1"/>
</dbReference>
<dbReference type="Proteomes" id="UP001139028">
    <property type="component" value="Unassembled WGS sequence"/>
</dbReference>
<dbReference type="AlphaFoldDB" id="A0A9X2J7M4"/>
<comment type="caution">
    <text evidence="1">The sequence shown here is derived from an EMBL/GenBank/DDBJ whole genome shotgun (WGS) entry which is preliminary data.</text>
</comment>
<evidence type="ECO:0000313" key="1">
    <source>
        <dbReference type="EMBL" id="MCO1335940.1"/>
    </source>
</evidence>
<dbReference type="EMBL" id="JALBWM010000093">
    <property type="protein sequence ID" value="MCO1335940.1"/>
    <property type="molecule type" value="Genomic_DNA"/>
</dbReference>
<proteinExistence type="predicted"/>
<gene>
    <name evidence="1" type="ORF">MO867_16525</name>
</gene>
<organism evidence="1 2">
    <name type="scientific">Microbulbifer okhotskensis</name>
    <dbReference type="NCBI Taxonomy" id="2926617"/>
    <lineage>
        <taxon>Bacteria</taxon>
        <taxon>Pseudomonadati</taxon>
        <taxon>Pseudomonadota</taxon>
        <taxon>Gammaproteobacteria</taxon>
        <taxon>Cellvibrionales</taxon>
        <taxon>Microbulbiferaceae</taxon>
        <taxon>Microbulbifer</taxon>
    </lineage>
</organism>
<protein>
    <submittedName>
        <fullName evidence="1">Uncharacterized protein</fullName>
    </submittedName>
</protein>
<keyword evidence="2" id="KW-1185">Reference proteome</keyword>
<evidence type="ECO:0000313" key="2">
    <source>
        <dbReference type="Proteomes" id="UP001139028"/>
    </source>
</evidence>